<dbReference type="PANTHER" id="PTHR48020">
    <property type="entry name" value="PROTON MYO-INOSITOL COTRANSPORTER"/>
    <property type="match status" value="1"/>
</dbReference>
<feature type="transmembrane region" description="Helical" evidence="9">
    <location>
        <begin position="290"/>
        <end position="309"/>
    </location>
</feature>
<feature type="transmembrane region" description="Helical" evidence="9">
    <location>
        <begin position="229"/>
        <end position="247"/>
    </location>
</feature>
<keyword evidence="6 9" id="KW-0472">Membrane</keyword>
<feature type="transmembrane region" description="Helical" evidence="9">
    <location>
        <begin position="413"/>
        <end position="434"/>
    </location>
</feature>
<dbReference type="InterPro" id="IPR005828">
    <property type="entry name" value="MFS_sugar_transport-like"/>
</dbReference>
<evidence type="ECO:0000256" key="7">
    <source>
        <dbReference type="RuleBase" id="RU003346"/>
    </source>
</evidence>
<feature type="compositionally biased region" description="Basic and acidic residues" evidence="8">
    <location>
        <begin position="1"/>
        <end position="18"/>
    </location>
</feature>
<evidence type="ECO:0000313" key="12">
    <source>
        <dbReference type="Proteomes" id="UP001174936"/>
    </source>
</evidence>
<evidence type="ECO:0000313" key="11">
    <source>
        <dbReference type="EMBL" id="KAK0649263.1"/>
    </source>
</evidence>
<keyword evidence="4 9" id="KW-0812">Transmembrane</keyword>
<dbReference type="PRINTS" id="PR00171">
    <property type="entry name" value="SUGRTRNSPORT"/>
</dbReference>
<feature type="transmembrane region" description="Helical" evidence="9">
    <location>
        <begin position="540"/>
        <end position="561"/>
    </location>
</feature>
<dbReference type="Pfam" id="PF00083">
    <property type="entry name" value="Sugar_tr"/>
    <property type="match status" value="1"/>
</dbReference>
<dbReference type="Gene3D" id="1.20.1250.20">
    <property type="entry name" value="MFS general substrate transporter like domains"/>
    <property type="match status" value="1"/>
</dbReference>
<feature type="transmembrane region" description="Helical" evidence="9">
    <location>
        <begin position="380"/>
        <end position="401"/>
    </location>
</feature>
<evidence type="ECO:0000256" key="5">
    <source>
        <dbReference type="ARBA" id="ARBA00022989"/>
    </source>
</evidence>
<dbReference type="InterPro" id="IPR050814">
    <property type="entry name" value="Myo-inositol_Transporter"/>
</dbReference>
<dbReference type="AlphaFoldDB" id="A0AA39YB37"/>
<feature type="transmembrane region" description="Helical" evidence="9">
    <location>
        <begin position="259"/>
        <end position="284"/>
    </location>
</feature>
<dbReference type="GO" id="GO:0022857">
    <property type="term" value="F:transmembrane transporter activity"/>
    <property type="evidence" value="ECO:0007669"/>
    <property type="project" value="InterPro"/>
</dbReference>
<gene>
    <name evidence="11" type="ORF">B0T16DRAFT_324177</name>
</gene>
<dbReference type="GO" id="GO:0015791">
    <property type="term" value="P:polyol transmembrane transport"/>
    <property type="evidence" value="ECO:0007669"/>
    <property type="project" value="UniProtKB-ARBA"/>
</dbReference>
<feature type="transmembrane region" description="Helical" evidence="9">
    <location>
        <begin position="474"/>
        <end position="490"/>
    </location>
</feature>
<dbReference type="SUPFAM" id="SSF103473">
    <property type="entry name" value="MFS general substrate transporter"/>
    <property type="match status" value="1"/>
</dbReference>
<feature type="domain" description="Major facilitator superfamily (MFS) profile" evidence="10">
    <location>
        <begin position="127"/>
        <end position="565"/>
    </location>
</feature>
<feature type="transmembrane region" description="Helical" evidence="9">
    <location>
        <begin position="510"/>
        <end position="534"/>
    </location>
</feature>
<dbReference type="GO" id="GO:0016020">
    <property type="term" value="C:membrane"/>
    <property type="evidence" value="ECO:0007669"/>
    <property type="project" value="UniProtKB-SubCell"/>
</dbReference>
<dbReference type="Proteomes" id="UP001174936">
    <property type="component" value="Unassembled WGS sequence"/>
</dbReference>
<dbReference type="PANTHER" id="PTHR48020:SF40">
    <property type="entry name" value="MAJOR FACILITATOR SUPERFAMILY (MFS) PROFILE DOMAIN-CONTAINING PROTEIN"/>
    <property type="match status" value="1"/>
</dbReference>
<comment type="caution">
    <text evidence="11">The sequence shown here is derived from an EMBL/GenBank/DDBJ whole genome shotgun (WGS) entry which is preliminary data.</text>
</comment>
<reference evidence="11" key="1">
    <citation type="submission" date="2023-06" db="EMBL/GenBank/DDBJ databases">
        <title>Genome-scale phylogeny and comparative genomics of the fungal order Sordariales.</title>
        <authorList>
            <consortium name="Lawrence Berkeley National Laboratory"/>
            <person name="Hensen N."/>
            <person name="Bonometti L."/>
            <person name="Westerberg I."/>
            <person name="Brannstrom I.O."/>
            <person name="Guillou S."/>
            <person name="Cros-Aarteil S."/>
            <person name="Calhoun S."/>
            <person name="Haridas S."/>
            <person name="Kuo A."/>
            <person name="Mondo S."/>
            <person name="Pangilinan J."/>
            <person name="Riley R."/>
            <person name="Labutti K."/>
            <person name="Andreopoulos B."/>
            <person name="Lipzen A."/>
            <person name="Chen C."/>
            <person name="Yanf M."/>
            <person name="Daum C."/>
            <person name="Ng V."/>
            <person name="Clum A."/>
            <person name="Steindorff A."/>
            <person name="Ohm R."/>
            <person name="Martin F."/>
            <person name="Silar P."/>
            <person name="Natvig D."/>
            <person name="Lalanne C."/>
            <person name="Gautier V."/>
            <person name="Ament-Velasquez S.L."/>
            <person name="Kruys A."/>
            <person name="Hutchinson M.I."/>
            <person name="Powell A.J."/>
            <person name="Barry K."/>
            <person name="Miller A.N."/>
            <person name="Grigoriev I.V."/>
            <person name="Debuchy R."/>
            <person name="Gladieux P."/>
            <person name="Thoren M.H."/>
            <person name="Johannesson H."/>
        </authorList>
    </citation>
    <scope>NUCLEOTIDE SEQUENCE</scope>
    <source>
        <strain evidence="11">SMH2532-1</strain>
    </source>
</reference>
<dbReference type="PROSITE" id="PS00217">
    <property type="entry name" value="SUGAR_TRANSPORT_2"/>
    <property type="match status" value="1"/>
</dbReference>
<accession>A0AA39YB37</accession>
<keyword evidence="3 7" id="KW-0813">Transport</keyword>
<evidence type="ECO:0000256" key="8">
    <source>
        <dbReference type="SAM" id="MobiDB-lite"/>
    </source>
</evidence>
<dbReference type="NCBIfam" id="TIGR00879">
    <property type="entry name" value="SP"/>
    <property type="match status" value="1"/>
</dbReference>
<evidence type="ECO:0000256" key="9">
    <source>
        <dbReference type="SAM" id="Phobius"/>
    </source>
</evidence>
<dbReference type="InterPro" id="IPR020846">
    <property type="entry name" value="MFS_dom"/>
</dbReference>
<dbReference type="InterPro" id="IPR003663">
    <property type="entry name" value="Sugar/inositol_transpt"/>
</dbReference>
<protein>
    <recommendedName>
        <fullName evidence="10">Major facilitator superfamily (MFS) profile domain-containing protein</fullName>
    </recommendedName>
</protein>
<dbReference type="EMBL" id="JAULSV010000003">
    <property type="protein sequence ID" value="KAK0649263.1"/>
    <property type="molecule type" value="Genomic_DNA"/>
</dbReference>
<evidence type="ECO:0000256" key="2">
    <source>
        <dbReference type="ARBA" id="ARBA00010992"/>
    </source>
</evidence>
<dbReference type="InterPro" id="IPR036259">
    <property type="entry name" value="MFS_trans_sf"/>
</dbReference>
<feature type="transmembrane region" description="Helical" evidence="9">
    <location>
        <begin position="167"/>
        <end position="187"/>
    </location>
</feature>
<proteinExistence type="inferred from homology"/>
<name>A0AA39YB37_9PEZI</name>
<keyword evidence="12" id="KW-1185">Reference proteome</keyword>
<evidence type="ECO:0000259" key="10">
    <source>
        <dbReference type="PROSITE" id="PS50850"/>
    </source>
</evidence>
<evidence type="ECO:0000256" key="4">
    <source>
        <dbReference type="ARBA" id="ARBA00022692"/>
    </source>
</evidence>
<feature type="transmembrane region" description="Helical" evidence="9">
    <location>
        <begin position="199"/>
        <end position="217"/>
    </location>
</feature>
<evidence type="ECO:0000256" key="3">
    <source>
        <dbReference type="ARBA" id="ARBA00022448"/>
    </source>
</evidence>
<evidence type="ECO:0000256" key="6">
    <source>
        <dbReference type="ARBA" id="ARBA00023136"/>
    </source>
</evidence>
<organism evidence="11 12">
    <name type="scientific">Cercophora newfieldiana</name>
    <dbReference type="NCBI Taxonomy" id="92897"/>
    <lineage>
        <taxon>Eukaryota</taxon>
        <taxon>Fungi</taxon>
        <taxon>Dikarya</taxon>
        <taxon>Ascomycota</taxon>
        <taxon>Pezizomycotina</taxon>
        <taxon>Sordariomycetes</taxon>
        <taxon>Sordariomycetidae</taxon>
        <taxon>Sordariales</taxon>
        <taxon>Lasiosphaeriaceae</taxon>
        <taxon>Cercophora</taxon>
    </lineage>
</organism>
<dbReference type="PROSITE" id="PS50850">
    <property type="entry name" value="MFS"/>
    <property type="match status" value="1"/>
</dbReference>
<evidence type="ECO:0000256" key="1">
    <source>
        <dbReference type="ARBA" id="ARBA00004141"/>
    </source>
</evidence>
<comment type="subcellular location">
    <subcellularLocation>
        <location evidence="1">Membrane</location>
        <topology evidence="1">Multi-pass membrane protein</topology>
    </subcellularLocation>
</comment>
<dbReference type="GO" id="GO:0015798">
    <property type="term" value="P:myo-inositol transport"/>
    <property type="evidence" value="ECO:0007669"/>
    <property type="project" value="UniProtKB-ARBA"/>
</dbReference>
<comment type="similarity">
    <text evidence="2 7">Belongs to the major facilitator superfamily. Sugar transporter (TC 2.A.1.1) family.</text>
</comment>
<dbReference type="FunFam" id="1.20.1250.20:FF:000100">
    <property type="entry name" value="MFS sugar transporter, putative"/>
    <property type="match status" value="1"/>
</dbReference>
<keyword evidence="5 9" id="KW-1133">Transmembrane helix</keyword>
<feature type="transmembrane region" description="Helical" evidence="9">
    <location>
        <begin position="446"/>
        <end position="468"/>
    </location>
</feature>
<feature type="region of interest" description="Disordered" evidence="8">
    <location>
        <begin position="1"/>
        <end position="35"/>
    </location>
</feature>
<dbReference type="InterPro" id="IPR005829">
    <property type="entry name" value="Sugar_transporter_CS"/>
</dbReference>
<sequence>MADKPSPDSDGDVVHAEKPSPPTTAQENALEKATSRHVDINSNVEARIRNPLEGLSYAELMSRVEVFAQEKELTGYLPLLRKGALVAQNPAGAYDISGAEALDEGEKAVLRAEVEHKWRLPTKLFLTIATCSIGAAVQGWDQTGTNGANIFFPEYYGIGSGSTRDDILVGLVNAGPYIGSAFIGCWLSDPINNWVGRRGVIFFSAHFCIWPVIGSAFSHTWEQQLVNRLLMGIGMGAKASTVPIYAAENSPAAIRGALVMSWQMWTAFGIFLGTAFNLAVWNAGPNNWRLMLGAPFIPAVPLLALIYFCPESPRWYMKKNRYSKAWESMNRLRNHPIQVARDIFYIHSQLELERELLKGSSYATRFVELFTIPRVRRATIAAFTVMIAQQMCGINIIAFYSTTVFKESGQSDFQALLASFGFGLVNWLFAFPAFWTIDTFGRRSLLLFTFPQMMWTLLAAGLCTLIPLGLTRTVLVALFVYLFAAFYSPGEGPVPFTYSAEVFPLSHREIGMGFAVATCLFWAAVLGMTFPFLLRSTGTVGAFGVYAGFNLVAFVLIFFLVPETKKKTLEELDYVFAVPNSTFAKYQVTDVLPWWVKRYVFWRKEAKLRPLYQEGVEKRQEGEVKGEKVI</sequence>